<evidence type="ECO:0000313" key="1">
    <source>
        <dbReference type="EMBL" id="KAA6357423.1"/>
    </source>
</evidence>
<dbReference type="AlphaFoldDB" id="A0A5J4TI21"/>
<sequence length="298" mass="33307">DIAKNIELTAKLCISENLTCHIPRDFKSQATIRPHRVYSTKEDNTQSRCQRRTRRKTFQSYSASTYKQTQEVVQLSIDQASEVCSTCYNGAVTGKLHAANSGNVAPLTSEQLLDKDVRALYQDCAARNVLNTEYLSICCVIYYMGDPNSPPMQEGLNEDECLRRAKQNYELPDSWVPTPIITNIIAKFRDSEFTILNTAAISLQRAVNTSMTVADKYNDLLTRKLVSIQTNVDSKDSLEATSAIVSMLQQIRKEVVEFPSLVDKLKAAREAVLNEAEDVTLRGGGSMSESMNARFAIK</sequence>
<protein>
    <submittedName>
        <fullName evidence="1">Uncharacterized protein</fullName>
    </submittedName>
</protein>
<proteinExistence type="predicted"/>
<evidence type="ECO:0000313" key="2">
    <source>
        <dbReference type="Proteomes" id="UP000324800"/>
    </source>
</evidence>
<organism evidence="1 2">
    <name type="scientific">Streblomastix strix</name>
    <dbReference type="NCBI Taxonomy" id="222440"/>
    <lineage>
        <taxon>Eukaryota</taxon>
        <taxon>Metamonada</taxon>
        <taxon>Preaxostyla</taxon>
        <taxon>Oxymonadida</taxon>
        <taxon>Streblomastigidae</taxon>
        <taxon>Streblomastix</taxon>
    </lineage>
</organism>
<reference evidence="1 2" key="1">
    <citation type="submission" date="2019-03" db="EMBL/GenBank/DDBJ databases">
        <title>Single cell metagenomics reveals metabolic interactions within the superorganism composed of flagellate Streblomastix strix and complex community of Bacteroidetes bacteria on its surface.</title>
        <authorList>
            <person name="Treitli S.C."/>
            <person name="Kolisko M."/>
            <person name="Husnik F."/>
            <person name="Keeling P."/>
            <person name="Hampl V."/>
        </authorList>
    </citation>
    <scope>NUCLEOTIDE SEQUENCE [LARGE SCALE GENOMIC DNA]</scope>
    <source>
        <strain evidence="1">ST1C</strain>
    </source>
</reference>
<feature type="non-terminal residue" evidence="1">
    <location>
        <position position="1"/>
    </location>
</feature>
<comment type="caution">
    <text evidence="1">The sequence shown here is derived from an EMBL/GenBank/DDBJ whole genome shotgun (WGS) entry which is preliminary data.</text>
</comment>
<dbReference type="EMBL" id="SNRW01031445">
    <property type="protein sequence ID" value="KAA6357423.1"/>
    <property type="molecule type" value="Genomic_DNA"/>
</dbReference>
<gene>
    <name evidence="1" type="ORF">EZS28_047050</name>
</gene>
<accession>A0A5J4TI21</accession>
<name>A0A5J4TI21_9EUKA</name>
<dbReference type="Proteomes" id="UP000324800">
    <property type="component" value="Unassembled WGS sequence"/>
</dbReference>